<proteinExistence type="predicted"/>
<dbReference type="SMART" id="SM00718">
    <property type="entry name" value="DM4_12"/>
    <property type="match status" value="1"/>
</dbReference>
<feature type="compositionally biased region" description="Low complexity" evidence="1">
    <location>
        <begin position="181"/>
        <end position="191"/>
    </location>
</feature>
<evidence type="ECO:0000313" key="4">
    <source>
        <dbReference type="Proteomes" id="UP001627154"/>
    </source>
</evidence>
<dbReference type="AlphaFoldDB" id="A0ABD2WTM7"/>
<feature type="chain" id="PRO_5044798026" evidence="2">
    <location>
        <begin position="24"/>
        <end position="229"/>
    </location>
</feature>
<dbReference type="EMBL" id="JBJJXI010000074">
    <property type="protein sequence ID" value="KAL3396105.1"/>
    <property type="molecule type" value="Genomic_DNA"/>
</dbReference>
<evidence type="ECO:0000256" key="1">
    <source>
        <dbReference type="SAM" id="MobiDB-lite"/>
    </source>
</evidence>
<keyword evidence="2" id="KW-0732">Signal</keyword>
<feature type="signal peptide" evidence="2">
    <location>
        <begin position="1"/>
        <end position="23"/>
    </location>
</feature>
<evidence type="ECO:0000313" key="3">
    <source>
        <dbReference type="EMBL" id="KAL3396105.1"/>
    </source>
</evidence>
<accession>A0ABD2WTM7</accession>
<organism evidence="3 4">
    <name type="scientific">Trichogramma kaykai</name>
    <dbReference type="NCBI Taxonomy" id="54128"/>
    <lineage>
        <taxon>Eukaryota</taxon>
        <taxon>Metazoa</taxon>
        <taxon>Ecdysozoa</taxon>
        <taxon>Arthropoda</taxon>
        <taxon>Hexapoda</taxon>
        <taxon>Insecta</taxon>
        <taxon>Pterygota</taxon>
        <taxon>Neoptera</taxon>
        <taxon>Endopterygota</taxon>
        <taxon>Hymenoptera</taxon>
        <taxon>Apocrita</taxon>
        <taxon>Proctotrupomorpha</taxon>
        <taxon>Chalcidoidea</taxon>
        <taxon>Trichogrammatidae</taxon>
        <taxon>Trichogramma</taxon>
    </lineage>
</organism>
<keyword evidence="4" id="KW-1185">Reference proteome</keyword>
<dbReference type="Proteomes" id="UP001627154">
    <property type="component" value="Unassembled WGS sequence"/>
</dbReference>
<evidence type="ECO:0000256" key="2">
    <source>
        <dbReference type="SAM" id="SignalP"/>
    </source>
</evidence>
<dbReference type="InterPro" id="IPR006631">
    <property type="entry name" value="DM4_12"/>
</dbReference>
<gene>
    <name evidence="3" type="ORF">TKK_009975</name>
</gene>
<dbReference type="PANTHER" id="PTHR21398:SF1">
    <property type="entry name" value="FI03705P"/>
    <property type="match status" value="1"/>
</dbReference>
<dbReference type="Pfam" id="PF07841">
    <property type="entry name" value="DM4_12"/>
    <property type="match status" value="1"/>
</dbReference>
<dbReference type="PANTHER" id="PTHR21398">
    <property type="entry name" value="AGAP007094-PA"/>
    <property type="match status" value="1"/>
</dbReference>
<protein>
    <submittedName>
        <fullName evidence="3">Uncharacterized protein</fullName>
    </submittedName>
</protein>
<sequence>MPPIRRVVLIFMLMHCLNHSTTTTTSQKQQHQLAKREVPRGYKYLVFPQGSNVQLVYCLTVASLGKPQGLFTFGVTAGLAYELPHRATVAHRRPAEVYHRRSRRQLYGRIESLLRTRGHTEPRACLLRALCEAGHAARNNSNNNSDDSGGKRSFQREILHSIFTYPEWSGEDVDEDDERQSSQQQQQQQQQNRLKALEYDKAYNAQDDCDKLFAVSGSGSACPLLRLLI</sequence>
<feature type="region of interest" description="Disordered" evidence="1">
    <location>
        <begin position="169"/>
        <end position="193"/>
    </location>
</feature>
<feature type="compositionally biased region" description="Acidic residues" evidence="1">
    <location>
        <begin position="169"/>
        <end position="178"/>
    </location>
</feature>
<reference evidence="3 4" key="1">
    <citation type="journal article" date="2024" name="bioRxiv">
        <title>A reference genome for Trichogramma kaykai: A tiny desert-dwelling parasitoid wasp with competing sex-ratio distorters.</title>
        <authorList>
            <person name="Culotta J."/>
            <person name="Lindsey A.R."/>
        </authorList>
    </citation>
    <scope>NUCLEOTIDE SEQUENCE [LARGE SCALE GENOMIC DNA]</scope>
    <source>
        <strain evidence="3 4">KSX58</strain>
    </source>
</reference>
<comment type="caution">
    <text evidence="3">The sequence shown here is derived from an EMBL/GenBank/DDBJ whole genome shotgun (WGS) entry which is preliminary data.</text>
</comment>
<name>A0ABD2WTM7_9HYME</name>